<evidence type="ECO:0000313" key="1">
    <source>
        <dbReference type="EMBL" id="EKC62424.1"/>
    </source>
</evidence>
<name>K1T4B4_9ZZZZ</name>
<feature type="non-terminal residue" evidence="1">
    <location>
        <position position="85"/>
    </location>
</feature>
<reference evidence="1" key="1">
    <citation type="journal article" date="2013" name="Environ. Microbiol.">
        <title>Microbiota from the distal guts of lean and obese adolescents exhibit partial functional redundancy besides clear differences in community structure.</title>
        <authorList>
            <person name="Ferrer M."/>
            <person name="Ruiz A."/>
            <person name="Lanza F."/>
            <person name="Haange S.B."/>
            <person name="Oberbach A."/>
            <person name="Till H."/>
            <person name="Bargiela R."/>
            <person name="Campoy C."/>
            <person name="Segura M.T."/>
            <person name="Richter M."/>
            <person name="von Bergen M."/>
            <person name="Seifert J."/>
            <person name="Suarez A."/>
        </authorList>
    </citation>
    <scope>NUCLEOTIDE SEQUENCE</scope>
</reference>
<sequence length="85" mass="10279">MNFDKRYDRSEFLRFLESFLSEDFTEKIEEVHIDHKTTYIRQVTRLGRCQSLDLLVYEMRHNSVNDARVGLSKEAFRFLANEWEG</sequence>
<accession>K1T4B4</accession>
<organism evidence="1">
    <name type="scientific">human gut metagenome</name>
    <dbReference type="NCBI Taxonomy" id="408170"/>
    <lineage>
        <taxon>unclassified sequences</taxon>
        <taxon>metagenomes</taxon>
        <taxon>organismal metagenomes</taxon>
    </lineage>
</organism>
<protein>
    <submittedName>
        <fullName evidence="1">Uncharacterized protein</fullName>
    </submittedName>
</protein>
<dbReference type="EMBL" id="AJWY01008000">
    <property type="protein sequence ID" value="EKC62424.1"/>
    <property type="molecule type" value="Genomic_DNA"/>
</dbReference>
<dbReference type="AlphaFoldDB" id="K1T4B4"/>
<comment type="caution">
    <text evidence="1">The sequence shown here is derived from an EMBL/GenBank/DDBJ whole genome shotgun (WGS) entry which is preliminary data.</text>
</comment>
<proteinExistence type="predicted"/>
<gene>
    <name evidence="1" type="ORF">LEA_11846</name>
</gene>